<dbReference type="AlphaFoldDB" id="A0A1C4FE64"/>
<proteinExistence type="predicted"/>
<dbReference type="Gene3D" id="3.30.1660.10">
    <property type="entry name" value="Flavin-binding protein dodecin"/>
    <property type="match status" value="1"/>
</dbReference>
<dbReference type="OrthoDB" id="6544580at2"/>
<evidence type="ECO:0000256" key="1">
    <source>
        <dbReference type="ARBA" id="ARBA00022729"/>
    </source>
</evidence>
<dbReference type="InterPro" id="IPR010854">
    <property type="entry name" value="YdgH/BhsA/McbA-like_dom"/>
</dbReference>
<feature type="domain" description="YdgH/BhsA/McbA-like" evidence="3">
    <location>
        <begin position="24"/>
        <end position="68"/>
    </location>
</feature>
<evidence type="ECO:0000256" key="2">
    <source>
        <dbReference type="SAM" id="SignalP"/>
    </source>
</evidence>
<feature type="signal peptide" evidence="2">
    <location>
        <begin position="1"/>
        <end position="21"/>
    </location>
</feature>
<keyword evidence="1 2" id="KW-0732">Signal</keyword>
<dbReference type="EMBL" id="FMBC01000035">
    <property type="protein sequence ID" value="SCC53955.1"/>
    <property type="molecule type" value="Genomic_DNA"/>
</dbReference>
<name>A0A1C4FE64_9ENTR</name>
<keyword evidence="5" id="KW-1185">Reference proteome</keyword>
<dbReference type="Pfam" id="PF07338">
    <property type="entry name" value="YdgH_BhsA-like"/>
    <property type="match status" value="1"/>
</dbReference>
<dbReference type="SUPFAM" id="SSF159871">
    <property type="entry name" value="YdgH-like"/>
    <property type="match status" value="1"/>
</dbReference>
<dbReference type="InterPro" id="IPR025543">
    <property type="entry name" value="Dodecin-like"/>
</dbReference>
<sequence>MKNIKNFVAVIALSASFGSFAAQSVSVTDSTLSGAEAQIAAQAQQAGASSYHITEAYNGNQVHMTAELTK</sequence>
<dbReference type="InterPro" id="IPR036275">
    <property type="entry name" value="YdgH-like_sf"/>
</dbReference>
<evidence type="ECO:0000259" key="3">
    <source>
        <dbReference type="Pfam" id="PF07338"/>
    </source>
</evidence>
<organism evidence="4 5">
    <name type="scientific">Kosakonia oryziphila</name>
    <dbReference type="NCBI Taxonomy" id="1005667"/>
    <lineage>
        <taxon>Bacteria</taxon>
        <taxon>Pseudomonadati</taxon>
        <taxon>Pseudomonadota</taxon>
        <taxon>Gammaproteobacteria</taxon>
        <taxon>Enterobacterales</taxon>
        <taxon>Enterobacteriaceae</taxon>
        <taxon>Kosakonia</taxon>
    </lineage>
</organism>
<protein>
    <recommendedName>
        <fullName evidence="3">YdgH/BhsA/McbA-like domain-containing protein</fullName>
    </recommendedName>
</protein>
<dbReference type="RefSeq" id="WP_090137094.1">
    <property type="nucleotide sequence ID" value="NZ_FMBC01000035.1"/>
</dbReference>
<gene>
    <name evidence="4" type="ORF">GA0061070_103515</name>
</gene>
<dbReference type="Proteomes" id="UP000198515">
    <property type="component" value="Unassembled WGS sequence"/>
</dbReference>
<reference evidence="5" key="1">
    <citation type="submission" date="2016-08" db="EMBL/GenBank/DDBJ databases">
        <authorList>
            <person name="Varghese N."/>
            <person name="Submissions Spin"/>
        </authorList>
    </citation>
    <scope>NUCLEOTIDE SEQUENCE [LARGE SCALE GENOMIC DNA]</scope>
    <source>
        <strain evidence="5">REICA_142</strain>
    </source>
</reference>
<accession>A0A1C4FE64</accession>
<evidence type="ECO:0000313" key="4">
    <source>
        <dbReference type="EMBL" id="SCC53955.1"/>
    </source>
</evidence>
<evidence type="ECO:0000313" key="5">
    <source>
        <dbReference type="Proteomes" id="UP000198515"/>
    </source>
</evidence>
<feature type="chain" id="PRO_5008691860" description="YdgH/BhsA/McbA-like domain-containing protein" evidence="2">
    <location>
        <begin position="22"/>
        <end position="70"/>
    </location>
</feature>